<dbReference type="InterPro" id="IPR003587">
    <property type="entry name" value="Hint_dom_N"/>
</dbReference>
<protein>
    <recommendedName>
        <fullName evidence="3">Hint domain-containing protein</fullName>
    </recommendedName>
</protein>
<dbReference type="Pfam" id="PF20148">
    <property type="entry name" value="DUF6531"/>
    <property type="match status" value="1"/>
</dbReference>
<dbReference type="InterPro" id="IPR050708">
    <property type="entry name" value="T6SS_VgrG/RHS"/>
</dbReference>
<feature type="compositionally biased region" description="Gly residues" evidence="2">
    <location>
        <begin position="115"/>
        <end position="126"/>
    </location>
</feature>
<dbReference type="CDD" id="cd00081">
    <property type="entry name" value="Hint"/>
    <property type="match status" value="1"/>
</dbReference>
<dbReference type="SUPFAM" id="SSF82171">
    <property type="entry name" value="DPP6 N-terminal domain-like"/>
    <property type="match status" value="1"/>
</dbReference>
<dbReference type="InterPro" id="IPR031325">
    <property type="entry name" value="RHS_repeat"/>
</dbReference>
<dbReference type="InterPro" id="IPR006530">
    <property type="entry name" value="YD"/>
</dbReference>
<dbReference type="InterPro" id="IPR045351">
    <property type="entry name" value="DUF6531"/>
</dbReference>
<feature type="compositionally biased region" description="Polar residues" evidence="2">
    <location>
        <begin position="1045"/>
        <end position="1055"/>
    </location>
</feature>
<accession>A0ABP6XRH7</accession>
<dbReference type="Pfam" id="PF25023">
    <property type="entry name" value="TEN_YD-shell"/>
    <property type="match status" value="1"/>
</dbReference>
<dbReference type="InterPro" id="IPR056823">
    <property type="entry name" value="TEN-like_YD-shell"/>
</dbReference>
<reference evidence="5" key="1">
    <citation type="journal article" date="2019" name="Int. J. Syst. Evol. Microbiol.">
        <title>The Global Catalogue of Microorganisms (GCM) 10K type strain sequencing project: providing services to taxonomists for standard genome sequencing and annotation.</title>
        <authorList>
            <consortium name="The Broad Institute Genomics Platform"/>
            <consortium name="The Broad Institute Genome Sequencing Center for Infectious Disease"/>
            <person name="Wu L."/>
            <person name="Ma J."/>
        </authorList>
    </citation>
    <scope>NUCLEOTIDE SEQUENCE [LARGE SCALE GENOMIC DNA]</scope>
    <source>
        <strain evidence="5">JCM 16540</strain>
    </source>
</reference>
<dbReference type="Gene3D" id="2.180.10.10">
    <property type="entry name" value="RHS repeat-associated core"/>
    <property type="match status" value="5"/>
</dbReference>
<dbReference type="PROSITE" id="PS50817">
    <property type="entry name" value="INTEIN_N_TER"/>
    <property type="match status" value="1"/>
</dbReference>
<name>A0ABP6XRH7_9ACTN</name>
<dbReference type="Pfam" id="PF15633">
    <property type="entry name" value="Tox-ART-HYD1"/>
    <property type="match status" value="1"/>
</dbReference>
<dbReference type="SUPFAM" id="SSF51294">
    <property type="entry name" value="Hedgehog/intein (Hint) domain"/>
    <property type="match status" value="1"/>
</dbReference>
<feature type="region of interest" description="Disordered" evidence="2">
    <location>
        <begin position="1035"/>
        <end position="1055"/>
    </location>
</feature>
<sequence>MHTGSEDFKGHFSQLFAQNALTAAADATELAGRLRDVATGADRLAEEARKEQQRRDIAKAWKKEHDNRSLWDKGVDAVTGGDDPPVGPPADPIPVTVSPAPARARDTPPPPAGASGSGGGGGGGGTSSARPENLRRFATGSQGANGRLQPLPAQLEGAYLDFRFGCHWGSLEAGGVFLGFRQWLTLNDKDVEWATTVANAFKAAGGEHDVSTLSNSAIAATLNAHHLNVSRQDLQIDAPQAYGAPPTTGYADDPVNTATGNFLEVEADLTFPGAASMLTLGRTYNSFDRADHAFGPGWSSICDAGLDFDDDGVARFTLPDGRQIHFPRLGEGWDRAVNESLWLARDDDSDDLLVTGNDGSWWRLTSGGTLRSFGTGPLDSRSFITLERDAGRIARIVHARGQWISLDWDDVETDRIASAQSADGRTVRYAYDTNGQLVSASGPAGTRTYRWADGLIAAVVDADGVVEVENVYDAEGRVTAQRSPFGRTTRYVYLPGRTTVVSDEDGTRSNTWLHDDRGRLIGVVDADEQRQSTSYDRWGNRVLLTERDGQTTVHEYDTRGRRVRTVTPSGADLTYGYDELDRVTTVVTEQGAVTTYTYEDEQRNPSTILDPEGGLSRLAWADGLLTEIVDPIDVVVRFSYDAHGDLVGTTNALGSTARLERDDLGRVTAAITPSGHATTYTYDPVSGLLAERRNPDGGVWRYEYTAGGRLAATTDPLGSRTSVEYGPHGEEAATIDPLGRAITRQLDDLGNLASVELPDGSRWEFAHDALSRLTSTTDPTGGTWRQEYDRAGNPIASIDATSVRVGVDLDAGHNEVEVGDGEASTRTGFDPLGRLTKVGQADGSAAIYTYDRCGRPVEALDADGGLTIIRRDPAGRPLEVVSPMGATTRYAYDVCGRLVTVTDPLGAVTTIGYDVDSRPVTETLPTGEVARSTYDVCGRIVEHVAPGVGTARWTYDLAGQVVEWRDAQSGTRRFRYDAAGQLVAAIDGNGGETTYVYDANGRTTKIVNPLGGVTLREFDAMNRCVAETDPIGRTTRAGYDASGRQVWQQSPDGRRTTWTYDASGRPATMAVDGRTVTALTRDLRRRTVRTVDTTREDGTVVEHELEWNRRGQLVRRTRDGRSVAWTYDADGRRTSMVTPDGTTTAYAYDLAGNLTSIDSSALGRAAFDRDVAGRLISALAGGLIQSWEHRDGFVVGHTITDGEGSTRTTIDRDADGRISRIVKGDGSVSTATDYAYDGAHQLIEARIRTTSGTSTISSTNRWRYDADGRLVAESTDQASVQHVYDAAGQMLSTLDAEGRETRYSYDGAGRRTAERDHRGRAREFLWNPSGYLAGVVHHDRDRVRKTTVHADALGELASVDGTEFFWDTAAYAGAPVLAGDTPILSTGPVTGVGRGWTAPGWRTARSTGTDPWAASGATALGPSVAIDPSGGLAIDGLEWMGARVYDSTARGFLSVDPIDNLTQAWDNNPYGFATNDPVHASDPLGLSPVTDQQLADYRNSNGIVGTYNAVKSTVSTVANGVGHWFKNNWEYVAGGAMVVGGAVLIATGVGGPAGMMLVSAGADTIIQKATTGEVNWGQVAVSGAAGAVGFGVGGAIAKTALSTGAKTVLSNVGSNVAEGAFSGGGNYLTGSGPKTVSGLVRATAGNAALEGVTGGLGHGAPTNKILGKVEAAASDGCFVAGTEVLLADGSSKSIEDVTTDDEVMAYNPDTSQTEKRRVVRAYVHEDKPTYDVVVEDGEKVTATSEHPFMVEGKGYVPVDELEKGDLLVRPDGSTIEVLSVNATGESATVHNFEVEGLHNYYVLTGDHWLLVHNDCLTRVRHYTRKSAADKIMQEGRIIASDQNSVFVTKAKEKLLSPVQAVTRLGLKPGRGHSVIEFDVPTEKLLDQFNPAMGRVENLIRGDVELLNPVRVR</sequence>
<dbReference type="PANTHER" id="PTHR32305">
    <property type="match status" value="1"/>
</dbReference>
<gene>
    <name evidence="4" type="ORF">GCM10022197_29750</name>
</gene>
<feature type="region of interest" description="Disordered" evidence="2">
    <location>
        <begin position="44"/>
        <end position="132"/>
    </location>
</feature>
<keyword evidence="5" id="KW-1185">Reference proteome</keyword>
<dbReference type="NCBIfam" id="TIGR01643">
    <property type="entry name" value="YD_repeat_2x"/>
    <property type="match status" value="14"/>
</dbReference>
<dbReference type="SUPFAM" id="SSF69304">
    <property type="entry name" value="Tricorn protease N-terminal domain"/>
    <property type="match status" value="2"/>
</dbReference>
<evidence type="ECO:0000313" key="5">
    <source>
        <dbReference type="Proteomes" id="UP001500767"/>
    </source>
</evidence>
<evidence type="ECO:0000256" key="1">
    <source>
        <dbReference type="ARBA" id="ARBA00022737"/>
    </source>
</evidence>
<evidence type="ECO:0000313" key="4">
    <source>
        <dbReference type="EMBL" id="GAA3571313.1"/>
    </source>
</evidence>
<dbReference type="PANTHER" id="PTHR32305:SF15">
    <property type="entry name" value="PROTEIN RHSA-RELATED"/>
    <property type="match status" value="1"/>
</dbReference>
<evidence type="ECO:0000256" key="2">
    <source>
        <dbReference type="SAM" id="MobiDB-lite"/>
    </source>
</evidence>
<dbReference type="SMART" id="SM00306">
    <property type="entry name" value="HintN"/>
    <property type="match status" value="1"/>
</dbReference>
<feature type="domain" description="Hint" evidence="3">
    <location>
        <begin position="1675"/>
        <end position="1771"/>
    </location>
</feature>
<evidence type="ECO:0000259" key="3">
    <source>
        <dbReference type="SMART" id="SM00306"/>
    </source>
</evidence>
<comment type="caution">
    <text evidence="4">The sequence shown here is derived from an EMBL/GenBank/DDBJ whole genome shotgun (WGS) entry which is preliminary data.</text>
</comment>
<dbReference type="InterPro" id="IPR028920">
    <property type="entry name" value="Tox-ART-HYD1_dom"/>
</dbReference>
<dbReference type="Pfam" id="PF07591">
    <property type="entry name" value="PT-HINT"/>
    <property type="match status" value="1"/>
</dbReference>
<dbReference type="InterPro" id="IPR006141">
    <property type="entry name" value="Intein_N"/>
</dbReference>
<feature type="compositionally biased region" description="Low complexity" evidence="2">
    <location>
        <begin position="93"/>
        <end position="102"/>
    </location>
</feature>
<dbReference type="Gene3D" id="2.170.16.10">
    <property type="entry name" value="Hedgehog/Intein (Hint) domain"/>
    <property type="match status" value="1"/>
</dbReference>
<feature type="compositionally biased region" description="Basic and acidic residues" evidence="2">
    <location>
        <begin position="44"/>
        <end position="75"/>
    </location>
</feature>
<dbReference type="EMBL" id="BAAAYR010000004">
    <property type="protein sequence ID" value="GAA3571313.1"/>
    <property type="molecule type" value="Genomic_DNA"/>
</dbReference>
<dbReference type="Proteomes" id="UP001500767">
    <property type="component" value="Unassembled WGS sequence"/>
</dbReference>
<keyword evidence="1" id="KW-0677">Repeat</keyword>
<proteinExistence type="predicted"/>
<dbReference type="NCBIfam" id="TIGR01445">
    <property type="entry name" value="intein_Nterm"/>
    <property type="match status" value="1"/>
</dbReference>
<dbReference type="Pfam" id="PF05593">
    <property type="entry name" value="RHS_repeat"/>
    <property type="match status" value="10"/>
</dbReference>
<dbReference type="InterPro" id="IPR036844">
    <property type="entry name" value="Hint_dom_sf"/>
</dbReference>
<organism evidence="4 5">
    <name type="scientific">Microlunatus spumicola</name>
    <dbReference type="NCBI Taxonomy" id="81499"/>
    <lineage>
        <taxon>Bacteria</taxon>
        <taxon>Bacillati</taxon>
        <taxon>Actinomycetota</taxon>
        <taxon>Actinomycetes</taxon>
        <taxon>Propionibacteriales</taxon>
        <taxon>Propionibacteriaceae</taxon>
        <taxon>Microlunatus</taxon>
    </lineage>
</organism>